<proteinExistence type="predicted"/>
<reference evidence="2 3" key="1">
    <citation type="submission" date="2023-01" db="EMBL/GenBank/DDBJ databases">
        <title>Analysis of 21 Apiospora genomes using comparative genomics revels a genus with tremendous synthesis potential of carbohydrate active enzymes and secondary metabolites.</title>
        <authorList>
            <person name="Sorensen T."/>
        </authorList>
    </citation>
    <scope>NUCLEOTIDE SEQUENCE [LARGE SCALE GENOMIC DNA]</scope>
    <source>
        <strain evidence="2 3">CBS 135458</strain>
    </source>
</reference>
<evidence type="ECO:0000313" key="2">
    <source>
        <dbReference type="EMBL" id="KAK8040749.1"/>
    </source>
</evidence>
<evidence type="ECO:0000313" key="3">
    <source>
        <dbReference type="Proteomes" id="UP001480595"/>
    </source>
</evidence>
<feature type="region of interest" description="Disordered" evidence="1">
    <location>
        <begin position="92"/>
        <end position="117"/>
    </location>
</feature>
<protein>
    <recommendedName>
        <fullName evidence="4">C2H2-type domain-containing protein</fullName>
    </recommendedName>
</protein>
<gene>
    <name evidence="2" type="ORF">PG994_013756</name>
</gene>
<dbReference type="Proteomes" id="UP001480595">
    <property type="component" value="Unassembled WGS sequence"/>
</dbReference>
<evidence type="ECO:0008006" key="4">
    <source>
        <dbReference type="Google" id="ProtNLM"/>
    </source>
</evidence>
<accession>A0ABR1T2D9</accession>
<name>A0ABR1T2D9_9PEZI</name>
<evidence type="ECO:0000256" key="1">
    <source>
        <dbReference type="SAM" id="MobiDB-lite"/>
    </source>
</evidence>
<sequence length="147" mass="17133">MDSSRQQNLRRHLKKDPHNVLDCPSPEKACGKVYPNSKAMLRHLRRDTQDHQGMNIDEIHKLAVSHGNKEAITKSSPDQWVYEIFRVEKRERRGRNKAAAAKGQSEQVNIDDKTADKRRTGISANYQWIEMDNYGGYESDPDLWWNQ</sequence>
<feature type="region of interest" description="Disordered" evidence="1">
    <location>
        <begin position="1"/>
        <end position="24"/>
    </location>
</feature>
<organism evidence="2 3">
    <name type="scientific">Apiospora phragmitis</name>
    <dbReference type="NCBI Taxonomy" id="2905665"/>
    <lineage>
        <taxon>Eukaryota</taxon>
        <taxon>Fungi</taxon>
        <taxon>Dikarya</taxon>
        <taxon>Ascomycota</taxon>
        <taxon>Pezizomycotina</taxon>
        <taxon>Sordariomycetes</taxon>
        <taxon>Xylariomycetidae</taxon>
        <taxon>Amphisphaeriales</taxon>
        <taxon>Apiosporaceae</taxon>
        <taxon>Apiospora</taxon>
    </lineage>
</organism>
<keyword evidence="3" id="KW-1185">Reference proteome</keyword>
<dbReference type="RefSeq" id="XP_066708294.1">
    <property type="nucleotide sequence ID" value="XM_066865165.1"/>
</dbReference>
<dbReference type="EMBL" id="JAQQWL010000015">
    <property type="protein sequence ID" value="KAK8040749.1"/>
    <property type="molecule type" value="Genomic_DNA"/>
</dbReference>
<comment type="caution">
    <text evidence="2">The sequence shown here is derived from an EMBL/GenBank/DDBJ whole genome shotgun (WGS) entry which is preliminary data.</text>
</comment>
<dbReference type="GeneID" id="92098228"/>